<dbReference type="GO" id="GO:0046922">
    <property type="term" value="F:peptide-O-fucosyltransferase activity"/>
    <property type="evidence" value="ECO:0007669"/>
    <property type="project" value="UniProtKB-EC"/>
</dbReference>
<keyword evidence="7 18" id="KW-0812">Transmembrane</keyword>
<evidence type="ECO:0000256" key="9">
    <source>
        <dbReference type="ARBA" id="ARBA00022989"/>
    </source>
</evidence>
<dbReference type="Proteomes" id="UP000694401">
    <property type="component" value="Unassembled WGS sequence"/>
</dbReference>
<dbReference type="PANTHER" id="PTHR11929:SF132">
    <property type="entry name" value="ALPHA-(1,3)-FUCOSYLTRANSFERASE 4"/>
    <property type="match status" value="1"/>
</dbReference>
<evidence type="ECO:0000256" key="11">
    <source>
        <dbReference type="ARBA" id="ARBA00023136"/>
    </source>
</evidence>
<keyword evidence="21" id="KW-1185">Reference proteome</keyword>
<comment type="similarity">
    <text evidence="4 18">Belongs to the glycosyltransferase 10 family.</text>
</comment>
<comment type="catalytic activity">
    <reaction evidence="14">
        <text>an alpha-Neu5Ac-(2-&gt;3)-beta-D-Gal-(1-&gt;4)-beta-D-GlcNAc-(1-&gt;3)-beta-D-Gal-(1-&gt;4)-beta-D-GlcNAc derivative + GDP-beta-L-fucose = an alpha-Neu5Ac-(2-&gt;3)-beta-D-Gal-(1-&gt;4)-beta-D-GlcNAc-(1-&gt;3)-beta-D-Gal-(1-&gt;4)-[alpha-L-Fuc-(1-&gt;3)]-beta-D-GlcNAc derivative + GDP + H(+)</text>
        <dbReference type="Rhea" id="RHEA:68044"/>
        <dbReference type="ChEBI" id="CHEBI:15378"/>
        <dbReference type="ChEBI" id="CHEBI:57273"/>
        <dbReference type="ChEBI" id="CHEBI:58189"/>
        <dbReference type="ChEBI" id="CHEBI:145343"/>
        <dbReference type="ChEBI" id="CHEBI:176900"/>
    </reaction>
    <physiologicalReaction direction="left-to-right" evidence="14">
        <dbReference type="Rhea" id="RHEA:68045"/>
    </physiologicalReaction>
</comment>
<proteinExistence type="inferred from homology"/>
<evidence type="ECO:0000256" key="7">
    <source>
        <dbReference type="ARBA" id="ARBA00022692"/>
    </source>
</evidence>
<evidence type="ECO:0000259" key="19">
    <source>
        <dbReference type="Pfam" id="PF00852"/>
    </source>
</evidence>
<evidence type="ECO:0000256" key="8">
    <source>
        <dbReference type="ARBA" id="ARBA00022968"/>
    </source>
</evidence>
<dbReference type="Gene3D" id="3.40.50.11660">
    <property type="entry name" value="Glycosyl transferase family 10, C-terminal domain"/>
    <property type="match status" value="1"/>
</dbReference>
<keyword evidence="5 18" id="KW-0328">Glycosyltransferase</keyword>
<dbReference type="PANTHER" id="PTHR11929">
    <property type="entry name" value="ALPHA- 1,3 -FUCOSYLTRANSFERASE"/>
    <property type="match status" value="1"/>
</dbReference>
<evidence type="ECO:0000256" key="13">
    <source>
        <dbReference type="ARBA" id="ARBA00029329"/>
    </source>
</evidence>
<comment type="catalytic activity">
    <reaction evidence="17">
        <text>L-seryl-[protein] + GDP-beta-L-fucose = 3-O-(alpha-L-fucosyl)-L-seryl-[protein] + GDP + H(+)</text>
        <dbReference type="Rhea" id="RHEA:63644"/>
        <dbReference type="Rhea" id="RHEA-COMP:9863"/>
        <dbReference type="Rhea" id="RHEA-COMP:17914"/>
        <dbReference type="ChEBI" id="CHEBI:15378"/>
        <dbReference type="ChEBI" id="CHEBI:29999"/>
        <dbReference type="ChEBI" id="CHEBI:57273"/>
        <dbReference type="ChEBI" id="CHEBI:58189"/>
        <dbReference type="ChEBI" id="CHEBI:189632"/>
        <dbReference type="EC" id="2.4.1.221"/>
    </reaction>
    <physiologicalReaction direction="left-to-right" evidence="17">
        <dbReference type="Rhea" id="RHEA:63645"/>
    </physiologicalReaction>
</comment>
<evidence type="ECO:0000256" key="1">
    <source>
        <dbReference type="ARBA" id="ARBA00004323"/>
    </source>
</evidence>
<accession>A0A8D2NUU4</accession>
<dbReference type="AlphaFoldDB" id="A0A8D2NUU4"/>
<dbReference type="GO" id="GO:0000139">
    <property type="term" value="C:Golgi membrane"/>
    <property type="evidence" value="ECO:0007669"/>
    <property type="project" value="UniProtKB-SubCell"/>
</dbReference>
<dbReference type="EC" id="2.4.1.-" evidence="18"/>
<evidence type="ECO:0000256" key="14">
    <source>
        <dbReference type="ARBA" id="ARBA00036234"/>
    </source>
</evidence>
<evidence type="ECO:0000256" key="6">
    <source>
        <dbReference type="ARBA" id="ARBA00022679"/>
    </source>
</evidence>
<keyword evidence="6 18" id="KW-0808">Transferase</keyword>
<comment type="pathway">
    <text evidence="3">Protein modification; protein glycosylation.</text>
</comment>
<dbReference type="GO" id="GO:0005789">
    <property type="term" value="C:endoplasmic reticulum membrane"/>
    <property type="evidence" value="ECO:0007669"/>
    <property type="project" value="UniProtKB-SubCell"/>
</dbReference>
<dbReference type="InterPro" id="IPR001503">
    <property type="entry name" value="Glyco_trans_10"/>
</dbReference>
<evidence type="ECO:0000256" key="3">
    <source>
        <dbReference type="ARBA" id="ARBA00004922"/>
    </source>
</evidence>
<keyword evidence="8" id="KW-0735">Signal-anchor</keyword>
<comment type="catalytic activity">
    <reaction evidence="15">
        <text>an N-acetyl-alpha-neuraminyl-(2-&gt;3)-beta-D-galactosyl-(1-&gt;4)-N-acetyl-beta-D-glucosaminyl derivative + GDP-beta-L-fucose = an alpha-Neu5Ac-(2-&gt;3)-beta-D-Gal-(1-&gt;4)-[alpha-L-Fuc-(1-&gt;3)]-beta-D-GlcNAc derivative + GDP + H(+)</text>
        <dbReference type="Rhea" id="RHEA:56076"/>
        <dbReference type="ChEBI" id="CHEBI:15378"/>
        <dbReference type="ChEBI" id="CHEBI:57273"/>
        <dbReference type="ChEBI" id="CHEBI:58189"/>
        <dbReference type="ChEBI" id="CHEBI:136545"/>
        <dbReference type="ChEBI" id="CHEBI:139509"/>
    </reaction>
    <physiologicalReaction direction="left-to-right" evidence="15">
        <dbReference type="Rhea" id="RHEA:56077"/>
    </physiologicalReaction>
</comment>
<dbReference type="FunFam" id="3.40.50.11660:FF:000002">
    <property type="entry name" value="Alpha-(1,3)-fucosyltransferase"/>
    <property type="match status" value="1"/>
</dbReference>
<organism evidence="20 21">
    <name type="scientific">Zosterops lateralis melanops</name>
    <dbReference type="NCBI Taxonomy" id="1220523"/>
    <lineage>
        <taxon>Eukaryota</taxon>
        <taxon>Metazoa</taxon>
        <taxon>Chordata</taxon>
        <taxon>Craniata</taxon>
        <taxon>Vertebrata</taxon>
        <taxon>Euteleostomi</taxon>
        <taxon>Archelosauria</taxon>
        <taxon>Archosauria</taxon>
        <taxon>Dinosauria</taxon>
        <taxon>Saurischia</taxon>
        <taxon>Theropoda</taxon>
        <taxon>Coelurosauria</taxon>
        <taxon>Aves</taxon>
        <taxon>Neognathae</taxon>
        <taxon>Neoaves</taxon>
        <taxon>Telluraves</taxon>
        <taxon>Australaves</taxon>
        <taxon>Passeriformes</taxon>
        <taxon>Sylvioidea</taxon>
        <taxon>Zosteropidae</taxon>
        <taxon>Zosterops</taxon>
    </lineage>
</organism>
<comment type="catalytic activity">
    <reaction evidence="16">
        <text>L-threonyl-[protein] + GDP-beta-L-fucose = 3-O-(alpha-L-fucosyl)-L-threonyl-[protein] + GDP + H(+)</text>
        <dbReference type="Rhea" id="RHEA:70491"/>
        <dbReference type="Rhea" id="RHEA-COMP:11060"/>
        <dbReference type="Rhea" id="RHEA-COMP:17915"/>
        <dbReference type="ChEBI" id="CHEBI:15378"/>
        <dbReference type="ChEBI" id="CHEBI:30013"/>
        <dbReference type="ChEBI" id="CHEBI:57273"/>
        <dbReference type="ChEBI" id="CHEBI:58189"/>
        <dbReference type="ChEBI" id="CHEBI:189631"/>
        <dbReference type="EC" id="2.4.1.221"/>
    </reaction>
    <physiologicalReaction direction="left-to-right" evidence="16">
        <dbReference type="Rhea" id="RHEA:70492"/>
    </physiologicalReaction>
</comment>
<dbReference type="Ensembl" id="ENSZLMT00000005204.1">
    <property type="protein sequence ID" value="ENSZLMP00000005034.1"/>
    <property type="gene ID" value="ENSZLMG00000003589.1"/>
</dbReference>
<evidence type="ECO:0000256" key="4">
    <source>
        <dbReference type="ARBA" id="ARBA00008919"/>
    </source>
</evidence>
<evidence type="ECO:0000256" key="10">
    <source>
        <dbReference type="ARBA" id="ARBA00023034"/>
    </source>
</evidence>
<name>A0A8D2NUU4_ZOSLA</name>
<dbReference type="InterPro" id="IPR055270">
    <property type="entry name" value="Glyco_tran_10_C"/>
</dbReference>
<evidence type="ECO:0000256" key="12">
    <source>
        <dbReference type="ARBA" id="ARBA00023180"/>
    </source>
</evidence>
<evidence type="ECO:0000256" key="17">
    <source>
        <dbReference type="ARBA" id="ARBA00048647"/>
    </source>
</evidence>
<reference evidence="20" key="2">
    <citation type="submission" date="2025-09" db="UniProtKB">
        <authorList>
            <consortium name="Ensembl"/>
        </authorList>
    </citation>
    <scope>IDENTIFICATION</scope>
</reference>
<sequence>MEDLTPEQVDAHRRLCCRAGSCQDLWPHGERKPTLGLHPGEGTHAGAVCEELRVLRRTHVGEVQSSVGGLTLEQGKGVRSPSPEEEGAAETACDELTATRLVAWVISNWNEQHARVRYYRQLREHLPIDVYGARGMALAEGGLLETVSAYKFYLAFENSQHTDYITEKLWKNAFSASAVPVVLGPRRANYERFIPPDSFIHVDDFPSPRLLATYLKFLDKNKTSYRQYFAWRKKYDVHVTSFWDEHFCKVCEAVREAGNQIKTVGDLASWFES</sequence>
<keyword evidence="12" id="KW-0325">Glycoprotein</keyword>
<dbReference type="Pfam" id="PF00852">
    <property type="entry name" value="Glyco_transf_10"/>
    <property type="match status" value="1"/>
</dbReference>
<keyword evidence="9" id="KW-1133">Transmembrane helix</keyword>
<evidence type="ECO:0000313" key="21">
    <source>
        <dbReference type="Proteomes" id="UP000694401"/>
    </source>
</evidence>
<dbReference type="InterPro" id="IPR038577">
    <property type="entry name" value="GT10-like_C_sf"/>
</dbReference>
<dbReference type="UniPathway" id="UPA00378"/>
<dbReference type="GO" id="GO:0017083">
    <property type="term" value="F:4-galactosyl-N-acetylglucosaminide 3-alpha-L-fucosyltransferase activity"/>
    <property type="evidence" value="ECO:0007669"/>
    <property type="project" value="UniProtKB-EC"/>
</dbReference>
<evidence type="ECO:0000313" key="20">
    <source>
        <dbReference type="Ensembl" id="ENSZLMP00000005034.1"/>
    </source>
</evidence>
<evidence type="ECO:0000256" key="15">
    <source>
        <dbReference type="ARBA" id="ARBA00036481"/>
    </source>
</evidence>
<comment type="subcellular location">
    <subcellularLocation>
        <location evidence="2">Endoplasmic reticulum membrane</location>
        <topology evidence="2">Single-pass type II membrane protein</topology>
    </subcellularLocation>
    <subcellularLocation>
        <location evidence="1">Golgi apparatus membrane</location>
        <topology evidence="1">Single-pass type II membrane protein</topology>
    </subcellularLocation>
    <subcellularLocation>
        <location evidence="18">Golgi apparatus</location>
        <location evidence="18">Golgi stack membrane</location>
        <topology evidence="18">Single-pass type II membrane protein</topology>
    </subcellularLocation>
</comment>
<evidence type="ECO:0000256" key="5">
    <source>
        <dbReference type="ARBA" id="ARBA00022676"/>
    </source>
</evidence>
<reference evidence="20" key="1">
    <citation type="submission" date="2025-08" db="UniProtKB">
        <authorList>
            <consortium name="Ensembl"/>
        </authorList>
    </citation>
    <scope>IDENTIFICATION</scope>
</reference>
<keyword evidence="11" id="KW-0472">Membrane</keyword>
<feature type="domain" description="Fucosyltransferase C-terminal" evidence="19">
    <location>
        <begin position="99"/>
        <end position="270"/>
    </location>
</feature>
<protein>
    <recommendedName>
        <fullName evidence="18">Fucosyltransferase</fullName>
        <ecNumber evidence="18">2.4.1.-</ecNumber>
    </recommendedName>
</protein>
<evidence type="ECO:0000256" key="2">
    <source>
        <dbReference type="ARBA" id="ARBA00004648"/>
    </source>
</evidence>
<evidence type="ECO:0000256" key="18">
    <source>
        <dbReference type="RuleBase" id="RU003832"/>
    </source>
</evidence>
<keyword evidence="10 18" id="KW-0333">Golgi apparatus</keyword>
<evidence type="ECO:0000256" key="16">
    <source>
        <dbReference type="ARBA" id="ARBA00047273"/>
    </source>
</evidence>
<dbReference type="SUPFAM" id="SSF53756">
    <property type="entry name" value="UDP-Glycosyltransferase/glycogen phosphorylase"/>
    <property type="match status" value="1"/>
</dbReference>
<dbReference type="GO" id="GO:0032580">
    <property type="term" value="C:Golgi cisterna membrane"/>
    <property type="evidence" value="ECO:0007669"/>
    <property type="project" value="UniProtKB-SubCell"/>
</dbReference>
<comment type="catalytic activity">
    <reaction evidence="13">
        <text>a beta-D-galactosyl-(1-&gt;4)-N-acetyl-beta-D-glucosaminyl derivative + GDP-beta-L-fucose = a beta-D-galactosyl-(1-&gt;4)-[alpha-L-fucosyl-(1-&gt;3)]-N-acetyl-beta-D-glucosaminyl derivative + GDP + H(+)</text>
        <dbReference type="Rhea" id="RHEA:14257"/>
        <dbReference type="ChEBI" id="CHEBI:15378"/>
        <dbReference type="ChEBI" id="CHEBI:57273"/>
        <dbReference type="ChEBI" id="CHEBI:58189"/>
        <dbReference type="ChEBI" id="CHEBI:133507"/>
        <dbReference type="ChEBI" id="CHEBI:137941"/>
        <dbReference type="EC" id="2.4.1.152"/>
    </reaction>
    <physiologicalReaction direction="left-to-right" evidence="13">
        <dbReference type="Rhea" id="RHEA:14258"/>
    </physiologicalReaction>
</comment>